<gene>
    <name evidence="2" type="ORF">SETTUDRAFT_105409</name>
</gene>
<feature type="region of interest" description="Disordered" evidence="1">
    <location>
        <begin position="79"/>
        <end position="102"/>
    </location>
</feature>
<dbReference type="RefSeq" id="XP_008022968.1">
    <property type="nucleotide sequence ID" value="XM_008024777.1"/>
</dbReference>
<evidence type="ECO:0000313" key="2">
    <source>
        <dbReference type="EMBL" id="EOA89105.1"/>
    </source>
</evidence>
<proteinExistence type="predicted"/>
<evidence type="ECO:0000256" key="1">
    <source>
        <dbReference type="SAM" id="MobiDB-lite"/>
    </source>
</evidence>
<dbReference type="Proteomes" id="UP000016935">
    <property type="component" value="Unassembled WGS sequence"/>
</dbReference>
<reference evidence="2 3" key="1">
    <citation type="journal article" date="2012" name="PLoS Pathog.">
        <title>Diverse lifestyles and strategies of plant pathogenesis encoded in the genomes of eighteen Dothideomycetes fungi.</title>
        <authorList>
            <person name="Ohm R.A."/>
            <person name="Feau N."/>
            <person name="Henrissat B."/>
            <person name="Schoch C.L."/>
            <person name="Horwitz B.A."/>
            <person name="Barry K.W."/>
            <person name="Condon B.J."/>
            <person name="Copeland A.C."/>
            <person name="Dhillon B."/>
            <person name="Glaser F."/>
            <person name="Hesse C.N."/>
            <person name="Kosti I."/>
            <person name="LaButti K."/>
            <person name="Lindquist E.A."/>
            <person name="Lucas S."/>
            <person name="Salamov A.A."/>
            <person name="Bradshaw R.E."/>
            <person name="Ciuffetti L."/>
            <person name="Hamelin R.C."/>
            <person name="Kema G.H.J."/>
            <person name="Lawrence C."/>
            <person name="Scott J.A."/>
            <person name="Spatafora J.W."/>
            <person name="Turgeon B.G."/>
            <person name="de Wit P.J.G.M."/>
            <person name="Zhong S."/>
            <person name="Goodwin S.B."/>
            <person name="Grigoriev I.V."/>
        </authorList>
    </citation>
    <scope>NUCLEOTIDE SEQUENCE [LARGE SCALE GENOMIC DNA]</scope>
    <source>
        <strain evidence="3">28A</strain>
    </source>
</reference>
<dbReference type="OrthoDB" id="3784214at2759"/>
<name>R0IWH2_EXST2</name>
<sequence length="320" mass="36405">MARRIPGRTAPLATLHPTTARNQCLCPDPWVSHQDDIVVNSVEAGTVKRRAGVGHYLHKLSLVKGHAHICIDIDEYRRNRPSQSDSPVAGDEEGEVKQEDYDNNNKPEYGCRYFEAPIPPHRKEEYNFHIYKCTATNPAIFLAIARLAQRNLRFMNFDSAINHLPNLHPTSRLPKLQPNVTAEKIPHDQEEGFHDPVTIIFLPSFYHDGRHAVGYYTFSPPNSNRALDKSKALMRGFKQILFTPCNVQELEDLGLIAYEPCVAGQSPSNKKQVQSIGAAGGKWFRCEVVEEWDDWSESFEIVARVWQRRLEMCNPKSFGV</sequence>
<dbReference type="eggNOG" id="ENOG502TDY8">
    <property type="taxonomic scope" value="Eukaryota"/>
</dbReference>
<keyword evidence="3" id="KW-1185">Reference proteome</keyword>
<dbReference type="HOGENOM" id="CLU_821333_0_0_1"/>
<reference evidence="2 3" key="2">
    <citation type="journal article" date="2013" name="PLoS Genet.">
        <title>Comparative genome structure, secondary metabolite, and effector coding capacity across Cochliobolus pathogens.</title>
        <authorList>
            <person name="Condon B.J."/>
            <person name="Leng Y."/>
            <person name="Wu D."/>
            <person name="Bushley K.E."/>
            <person name="Ohm R.A."/>
            <person name="Otillar R."/>
            <person name="Martin J."/>
            <person name="Schackwitz W."/>
            <person name="Grimwood J."/>
            <person name="MohdZainudin N."/>
            <person name="Xue C."/>
            <person name="Wang R."/>
            <person name="Manning V.A."/>
            <person name="Dhillon B."/>
            <person name="Tu Z.J."/>
            <person name="Steffenson B.J."/>
            <person name="Salamov A."/>
            <person name="Sun H."/>
            <person name="Lowry S."/>
            <person name="LaButti K."/>
            <person name="Han J."/>
            <person name="Copeland A."/>
            <person name="Lindquist E."/>
            <person name="Barry K."/>
            <person name="Schmutz J."/>
            <person name="Baker S.E."/>
            <person name="Ciuffetti L.M."/>
            <person name="Grigoriev I.V."/>
            <person name="Zhong S."/>
            <person name="Turgeon B.G."/>
        </authorList>
    </citation>
    <scope>NUCLEOTIDE SEQUENCE [LARGE SCALE GENOMIC DNA]</scope>
    <source>
        <strain evidence="3">28A</strain>
    </source>
</reference>
<evidence type="ECO:0000313" key="3">
    <source>
        <dbReference type="Proteomes" id="UP000016935"/>
    </source>
</evidence>
<dbReference type="EMBL" id="KB908515">
    <property type="protein sequence ID" value="EOA89105.1"/>
    <property type="molecule type" value="Genomic_DNA"/>
</dbReference>
<dbReference type="GeneID" id="19395103"/>
<accession>R0IWH2</accession>
<protein>
    <submittedName>
        <fullName evidence="2">Uncharacterized protein</fullName>
    </submittedName>
</protein>
<dbReference type="AlphaFoldDB" id="R0IWH2"/>
<organism evidence="2 3">
    <name type="scientific">Exserohilum turcicum (strain 28A)</name>
    <name type="common">Northern leaf blight fungus</name>
    <name type="synonym">Setosphaeria turcica</name>
    <dbReference type="NCBI Taxonomy" id="671987"/>
    <lineage>
        <taxon>Eukaryota</taxon>
        <taxon>Fungi</taxon>
        <taxon>Dikarya</taxon>
        <taxon>Ascomycota</taxon>
        <taxon>Pezizomycotina</taxon>
        <taxon>Dothideomycetes</taxon>
        <taxon>Pleosporomycetidae</taxon>
        <taxon>Pleosporales</taxon>
        <taxon>Pleosporineae</taxon>
        <taxon>Pleosporaceae</taxon>
        <taxon>Exserohilum</taxon>
    </lineage>
</organism>